<name>E6VRI5_PSEA9</name>
<dbReference type="HOGENOM" id="CLU_084432_0_0_7"/>
<proteinExistence type="inferred from homology"/>
<evidence type="ECO:0000256" key="10">
    <source>
        <dbReference type="SAM" id="Coils"/>
    </source>
</evidence>
<dbReference type="GO" id="GO:0003774">
    <property type="term" value="F:cytoskeletal motor activity"/>
    <property type="evidence" value="ECO:0007669"/>
    <property type="project" value="InterPro"/>
</dbReference>
<reference evidence="13" key="1">
    <citation type="submission" date="2010-12" db="EMBL/GenBank/DDBJ databases">
        <title>Complete sequence of Desulfovibrio aespoeensis Aspo-2.</title>
        <authorList>
            <consortium name="US DOE Joint Genome Institute"/>
            <person name="Lucas S."/>
            <person name="Copeland A."/>
            <person name="Lapidus A."/>
            <person name="Cheng J.-F."/>
            <person name="Goodwin L."/>
            <person name="Pitluck S."/>
            <person name="Chertkov O."/>
            <person name="Misra M."/>
            <person name="Detter J.C."/>
            <person name="Han C."/>
            <person name="Tapia R."/>
            <person name="Land M."/>
            <person name="Hauser L."/>
            <person name="Kyrpides N."/>
            <person name="Ivanova N."/>
            <person name="Ovchinnikova G."/>
            <person name="Pedersen K."/>
            <person name="Jagevall S."/>
            <person name="Hazen T."/>
            <person name="Woyke T."/>
        </authorList>
    </citation>
    <scope>NUCLEOTIDE SEQUENCE [LARGE SCALE GENOMIC DNA]</scope>
    <source>
        <strain evidence="13">ATCC 700646 / DSM 10631 / Aspo-2</strain>
    </source>
</reference>
<dbReference type="GO" id="GO:0009288">
    <property type="term" value="C:bacterial-type flagellum"/>
    <property type="evidence" value="ECO:0007669"/>
    <property type="project" value="InterPro"/>
</dbReference>
<keyword evidence="12" id="KW-0969">Cilium</keyword>
<dbReference type="EMBL" id="CP002431">
    <property type="protein sequence ID" value="ADU63022.1"/>
    <property type="molecule type" value="Genomic_DNA"/>
</dbReference>
<keyword evidence="9" id="KW-1006">Bacterial flagellum protein export</keyword>
<evidence type="ECO:0000313" key="12">
    <source>
        <dbReference type="EMBL" id="ADU63022.1"/>
    </source>
</evidence>
<dbReference type="InterPro" id="IPR018035">
    <property type="entry name" value="Flagellar_FliH/T3SS_HrpE"/>
</dbReference>
<protein>
    <recommendedName>
        <fullName evidence="4">Flagellar assembly protein FliH</fullName>
    </recommendedName>
</protein>
<dbReference type="GO" id="GO:0005829">
    <property type="term" value="C:cytosol"/>
    <property type="evidence" value="ECO:0007669"/>
    <property type="project" value="TreeGrafter"/>
</dbReference>
<keyword evidence="13" id="KW-1185">Reference proteome</keyword>
<dbReference type="STRING" id="643562.Daes_2014"/>
<evidence type="ECO:0000256" key="4">
    <source>
        <dbReference type="ARBA" id="ARBA00016507"/>
    </source>
</evidence>
<dbReference type="PRINTS" id="PR01003">
    <property type="entry name" value="FLGFLIH"/>
</dbReference>
<dbReference type="Gene3D" id="3.30.2320.30">
    <property type="entry name" value="ATP synthase, E subunit, C-terminal"/>
    <property type="match status" value="1"/>
</dbReference>
<evidence type="ECO:0000259" key="11">
    <source>
        <dbReference type="Pfam" id="PF02108"/>
    </source>
</evidence>
<keyword evidence="5" id="KW-0813">Transport</keyword>
<feature type="domain" description="Flagellar assembly protein FliH/Type III secretion system HrpE" evidence="11">
    <location>
        <begin position="106"/>
        <end position="231"/>
    </location>
</feature>
<evidence type="ECO:0000256" key="5">
    <source>
        <dbReference type="ARBA" id="ARBA00022448"/>
    </source>
</evidence>
<evidence type="ECO:0000256" key="1">
    <source>
        <dbReference type="ARBA" id="ARBA00003041"/>
    </source>
</evidence>
<comment type="subcellular location">
    <subcellularLocation>
        <location evidence="2">Cytoplasm</location>
    </subcellularLocation>
</comment>
<keyword evidence="10" id="KW-0175">Coiled coil</keyword>
<evidence type="ECO:0000256" key="7">
    <source>
        <dbReference type="ARBA" id="ARBA00022795"/>
    </source>
</evidence>
<reference evidence="12 13" key="2">
    <citation type="journal article" date="2014" name="Genome Announc.">
        <title>Complete Genome Sequence of the Subsurface, Mesophilic Sulfate-Reducing Bacterium Desulfovibrio aespoeensis Aspo-2.</title>
        <authorList>
            <person name="Pedersen K."/>
            <person name="Bengtsson A."/>
            <person name="Edlund J."/>
            <person name="Rabe L."/>
            <person name="Hazen T."/>
            <person name="Chakraborty R."/>
            <person name="Goodwin L."/>
            <person name="Shapiro N."/>
        </authorList>
    </citation>
    <scope>NUCLEOTIDE SEQUENCE [LARGE SCALE GENOMIC DNA]</scope>
    <source>
        <strain evidence="13">ATCC 700646 / DSM 10631 / Aspo-2</strain>
    </source>
</reference>
<dbReference type="Pfam" id="PF02108">
    <property type="entry name" value="FliH"/>
    <property type="match status" value="1"/>
</dbReference>
<dbReference type="SUPFAM" id="SSF160527">
    <property type="entry name" value="V-type ATPase subunit E-like"/>
    <property type="match status" value="1"/>
</dbReference>
<keyword evidence="8" id="KW-0653">Protein transport</keyword>
<keyword evidence="6" id="KW-0963">Cytoplasm</keyword>
<evidence type="ECO:0000256" key="2">
    <source>
        <dbReference type="ARBA" id="ARBA00004496"/>
    </source>
</evidence>
<sequence>MSLSRPRTDTRLPLTGKVVIGMDSPGPNQMTIQELEGKRQLIWDESTDEEYLNRVQERAREKAKEIMLFAELEAEALRATARHEGYAEGLAQAQADVEQHTRTISAEAEKLFARIGSQGSNIFEARRKDIMDLIRLAVEKTLRIEMSQSRKASLEALMRQALERIESRHQLVIRCAGEDAEGLDAFLKTIQERNPALKYWTIKGDPALTAGGVVVETPDGKVDNSVATRWQGVEAILDQMAEAATADLDKD</sequence>
<evidence type="ECO:0000313" key="13">
    <source>
        <dbReference type="Proteomes" id="UP000002191"/>
    </source>
</evidence>
<dbReference type="OrthoDB" id="5470636at2"/>
<dbReference type="AlphaFoldDB" id="E6VRI5"/>
<comment type="similarity">
    <text evidence="3">Belongs to the FliH family.</text>
</comment>
<feature type="coiled-coil region" evidence="10">
    <location>
        <begin position="60"/>
        <end position="110"/>
    </location>
</feature>
<keyword evidence="7" id="KW-1005">Bacterial flagellum biogenesis</keyword>
<gene>
    <name evidence="12" type="ordered locus">Daes_2014</name>
</gene>
<dbReference type="InterPro" id="IPR051472">
    <property type="entry name" value="T3SS_Stator/FliH"/>
</dbReference>
<dbReference type="GO" id="GO:0015031">
    <property type="term" value="P:protein transport"/>
    <property type="evidence" value="ECO:0007669"/>
    <property type="project" value="UniProtKB-KW"/>
</dbReference>
<dbReference type="Proteomes" id="UP000002191">
    <property type="component" value="Chromosome"/>
</dbReference>
<accession>E6VRI5</accession>
<comment type="function">
    <text evidence="1">Needed for flagellar regrowth and assembly.</text>
</comment>
<dbReference type="PANTHER" id="PTHR34982:SF1">
    <property type="entry name" value="FLAGELLAR ASSEMBLY PROTEIN FLIH"/>
    <property type="match status" value="1"/>
</dbReference>
<evidence type="ECO:0000256" key="6">
    <source>
        <dbReference type="ARBA" id="ARBA00022490"/>
    </source>
</evidence>
<dbReference type="PANTHER" id="PTHR34982">
    <property type="entry name" value="YOP PROTEINS TRANSLOCATION PROTEIN L"/>
    <property type="match status" value="1"/>
</dbReference>
<evidence type="ECO:0000256" key="3">
    <source>
        <dbReference type="ARBA" id="ARBA00006602"/>
    </source>
</evidence>
<dbReference type="GO" id="GO:0044781">
    <property type="term" value="P:bacterial-type flagellum organization"/>
    <property type="evidence" value="ECO:0007669"/>
    <property type="project" value="UniProtKB-KW"/>
</dbReference>
<keyword evidence="12" id="KW-0966">Cell projection</keyword>
<evidence type="ECO:0000256" key="9">
    <source>
        <dbReference type="ARBA" id="ARBA00023225"/>
    </source>
</evidence>
<evidence type="ECO:0000256" key="8">
    <source>
        <dbReference type="ARBA" id="ARBA00022927"/>
    </source>
</evidence>
<dbReference type="RefSeq" id="WP_013514935.1">
    <property type="nucleotide sequence ID" value="NC_014844.1"/>
</dbReference>
<dbReference type="GO" id="GO:0071973">
    <property type="term" value="P:bacterial-type flagellum-dependent cell motility"/>
    <property type="evidence" value="ECO:0007669"/>
    <property type="project" value="InterPro"/>
</dbReference>
<dbReference type="KEGG" id="das:Daes_2014"/>
<dbReference type="InterPro" id="IPR000563">
    <property type="entry name" value="Flag_FliH"/>
</dbReference>
<dbReference type="eggNOG" id="COG1317">
    <property type="taxonomic scope" value="Bacteria"/>
</dbReference>
<keyword evidence="12" id="KW-0282">Flagellum</keyword>
<dbReference type="InterPro" id="IPR038495">
    <property type="entry name" value="ATPase_E_C"/>
</dbReference>
<organism evidence="12 13">
    <name type="scientific">Pseudodesulfovibrio aespoeensis (strain ATCC 700646 / DSM 10631 / Aspo-2)</name>
    <name type="common">Desulfovibrio aespoeensis</name>
    <dbReference type="NCBI Taxonomy" id="643562"/>
    <lineage>
        <taxon>Bacteria</taxon>
        <taxon>Pseudomonadati</taxon>
        <taxon>Thermodesulfobacteriota</taxon>
        <taxon>Desulfovibrionia</taxon>
        <taxon>Desulfovibrionales</taxon>
        <taxon>Desulfovibrionaceae</taxon>
    </lineage>
</organism>